<protein>
    <recommendedName>
        <fullName evidence="3">alcohol dehydrogenase</fullName>
        <ecNumber evidence="3">1.1.1.1</ecNumber>
    </recommendedName>
</protein>
<dbReference type="GO" id="GO:0005737">
    <property type="term" value="C:cytoplasm"/>
    <property type="evidence" value="ECO:0007669"/>
    <property type="project" value="TreeGrafter"/>
</dbReference>
<dbReference type="GO" id="GO:0004022">
    <property type="term" value="F:alcohol dehydrogenase (NAD+) activity"/>
    <property type="evidence" value="ECO:0007669"/>
    <property type="project" value="UniProtKB-EC"/>
</dbReference>
<keyword evidence="5" id="KW-0862">Zinc</keyword>
<dbReference type="SUPFAM" id="SSF50129">
    <property type="entry name" value="GroES-like"/>
    <property type="match status" value="1"/>
</dbReference>
<dbReference type="Pfam" id="PF00107">
    <property type="entry name" value="ADH_zinc_N"/>
    <property type="match status" value="1"/>
</dbReference>
<keyword evidence="6" id="KW-0560">Oxidoreductase</keyword>
<accession>A0A5C2RY75</accession>
<dbReference type="EMBL" id="ML122291">
    <property type="protein sequence ID" value="RPD56026.1"/>
    <property type="molecule type" value="Genomic_DNA"/>
</dbReference>
<evidence type="ECO:0000313" key="9">
    <source>
        <dbReference type="EMBL" id="RPD56026.1"/>
    </source>
</evidence>
<dbReference type="SUPFAM" id="SSF51735">
    <property type="entry name" value="NAD(P)-binding Rossmann-fold domains"/>
    <property type="match status" value="1"/>
</dbReference>
<sequence length="371" mass="39808">MAPQFTIPKTQKAAIVEKPDAPLKIVDNHPVKQPEELAPGECLVELDCSGVCHTDLHARNNDWPIPAKLPLIGGHEGVGRIVAIGQHTQNSPVKIGDRVGIKWLAYSCLDCEPCRKGLEQSCLNGKYSGFTVDGTFSQYVVSWVTHVSPIPENLSSAEAASILCAGVTVYRAIKYSGAKIGEWIVLPGAGGGLGHLAVQYAVAMGLRVVAVARSTYDTRIARTDTGAEKKDLVMRLGAEKWIDFRETKDLVKDIVEATDGFGAHAAVVTAANSEAYAQAIDYLRMGGKLMVVGLPARANLSADIFFTVAKSISILGSYVGNRQDAREALDIASRGKVKCFFALKPLSALSETYEGLEQGKVVGRIVLNMKD</sequence>
<dbReference type="InterPro" id="IPR013154">
    <property type="entry name" value="ADH-like_N"/>
</dbReference>
<evidence type="ECO:0000256" key="2">
    <source>
        <dbReference type="ARBA" id="ARBA00008072"/>
    </source>
</evidence>
<dbReference type="GO" id="GO:0046872">
    <property type="term" value="F:metal ion binding"/>
    <property type="evidence" value="ECO:0007669"/>
    <property type="project" value="UniProtKB-KW"/>
</dbReference>
<dbReference type="InterPro" id="IPR013149">
    <property type="entry name" value="ADH-like_C"/>
</dbReference>
<dbReference type="FunFam" id="3.40.50.720:FF:000039">
    <property type="entry name" value="Alcohol dehydrogenase AdhP"/>
    <property type="match status" value="1"/>
</dbReference>
<evidence type="ECO:0000256" key="7">
    <source>
        <dbReference type="ARBA" id="ARBA00023027"/>
    </source>
</evidence>
<dbReference type="InterPro" id="IPR011032">
    <property type="entry name" value="GroES-like_sf"/>
</dbReference>
<dbReference type="Proteomes" id="UP000313359">
    <property type="component" value="Unassembled WGS sequence"/>
</dbReference>
<evidence type="ECO:0000259" key="8">
    <source>
        <dbReference type="SMART" id="SM00829"/>
    </source>
</evidence>
<feature type="domain" description="Enoyl reductase (ER)" evidence="8">
    <location>
        <begin position="21"/>
        <end position="367"/>
    </location>
</feature>
<comment type="similarity">
    <text evidence="2">Belongs to the zinc-containing alcohol dehydrogenase family.</text>
</comment>
<name>A0A5C2RY75_9APHY</name>
<dbReference type="PANTHER" id="PTHR42940">
    <property type="entry name" value="ALCOHOL DEHYDROGENASE 1-RELATED"/>
    <property type="match status" value="1"/>
</dbReference>
<keyword evidence="10" id="KW-1185">Reference proteome</keyword>
<comment type="cofactor">
    <cofactor evidence="1">
        <name>Zn(2+)</name>
        <dbReference type="ChEBI" id="CHEBI:29105"/>
    </cofactor>
</comment>
<dbReference type="InterPro" id="IPR020843">
    <property type="entry name" value="ER"/>
</dbReference>
<dbReference type="EC" id="1.1.1.1" evidence="3"/>
<keyword evidence="4" id="KW-0479">Metal-binding</keyword>
<evidence type="ECO:0000256" key="5">
    <source>
        <dbReference type="ARBA" id="ARBA00022833"/>
    </source>
</evidence>
<keyword evidence="7" id="KW-0520">NAD</keyword>
<evidence type="ECO:0000313" key="10">
    <source>
        <dbReference type="Proteomes" id="UP000313359"/>
    </source>
</evidence>
<dbReference type="Gene3D" id="3.40.50.720">
    <property type="entry name" value="NAD(P)-binding Rossmann-like Domain"/>
    <property type="match status" value="1"/>
</dbReference>
<dbReference type="Pfam" id="PF08240">
    <property type="entry name" value="ADH_N"/>
    <property type="match status" value="1"/>
</dbReference>
<evidence type="ECO:0000256" key="6">
    <source>
        <dbReference type="ARBA" id="ARBA00023002"/>
    </source>
</evidence>
<organism evidence="9 10">
    <name type="scientific">Lentinus tigrinus ALCF2SS1-6</name>
    <dbReference type="NCBI Taxonomy" id="1328759"/>
    <lineage>
        <taxon>Eukaryota</taxon>
        <taxon>Fungi</taxon>
        <taxon>Dikarya</taxon>
        <taxon>Basidiomycota</taxon>
        <taxon>Agaricomycotina</taxon>
        <taxon>Agaricomycetes</taxon>
        <taxon>Polyporales</taxon>
        <taxon>Polyporaceae</taxon>
        <taxon>Lentinus</taxon>
    </lineage>
</organism>
<reference evidence="9" key="1">
    <citation type="journal article" date="2018" name="Genome Biol. Evol.">
        <title>Genomics and development of Lentinus tigrinus, a white-rot wood-decaying mushroom with dimorphic fruiting bodies.</title>
        <authorList>
            <person name="Wu B."/>
            <person name="Xu Z."/>
            <person name="Knudson A."/>
            <person name="Carlson A."/>
            <person name="Chen N."/>
            <person name="Kovaka S."/>
            <person name="LaButti K."/>
            <person name="Lipzen A."/>
            <person name="Pennachio C."/>
            <person name="Riley R."/>
            <person name="Schakwitz W."/>
            <person name="Umezawa K."/>
            <person name="Ohm R.A."/>
            <person name="Grigoriev I.V."/>
            <person name="Nagy L.G."/>
            <person name="Gibbons J."/>
            <person name="Hibbett D."/>
        </authorList>
    </citation>
    <scope>NUCLEOTIDE SEQUENCE [LARGE SCALE GENOMIC DNA]</scope>
    <source>
        <strain evidence="9">ALCF2SS1-6</strain>
    </source>
</reference>
<evidence type="ECO:0000256" key="3">
    <source>
        <dbReference type="ARBA" id="ARBA00013190"/>
    </source>
</evidence>
<dbReference type="SMART" id="SM00829">
    <property type="entry name" value="PKS_ER"/>
    <property type="match status" value="1"/>
</dbReference>
<dbReference type="OrthoDB" id="1879366at2759"/>
<dbReference type="CDD" id="cd08297">
    <property type="entry name" value="CAD3"/>
    <property type="match status" value="1"/>
</dbReference>
<dbReference type="PANTHER" id="PTHR42940:SF3">
    <property type="entry name" value="ALCOHOL DEHYDROGENASE 1-RELATED"/>
    <property type="match status" value="1"/>
</dbReference>
<evidence type="ECO:0000256" key="4">
    <source>
        <dbReference type="ARBA" id="ARBA00022723"/>
    </source>
</evidence>
<gene>
    <name evidence="9" type="ORF">L227DRAFT_509219</name>
</gene>
<dbReference type="InterPro" id="IPR036291">
    <property type="entry name" value="NAD(P)-bd_dom_sf"/>
</dbReference>
<dbReference type="AlphaFoldDB" id="A0A5C2RY75"/>
<dbReference type="STRING" id="1328759.A0A5C2RY75"/>
<proteinExistence type="inferred from homology"/>
<dbReference type="Gene3D" id="3.90.180.10">
    <property type="entry name" value="Medium-chain alcohol dehydrogenases, catalytic domain"/>
    <property type="match status" value="1"/>
</dbReference>
<evidence type="ECO:0000256" key="1">
    <source>
        <dbReference type="ARBA" id="ARBA00001947"/>
    </source>
</evidence>